<reference evidence="3" key="1">
    <citation type="journal article" date="2015" name="PLoS Genet.">
        <title>The dynamic genome and transcriptome of the human fungal pathogen Blastomyces and close relative Emmonsia.</title>
        <authorList>
            <person name="Munoz J.F."/>
            <person name="Gauthier G.M."/>
            <person name="Desjardins C.A."/>
            <person name="Gallo J.E."/>
            <person name="Holder J."/>
            <person name="Sullivan T.D."/>
            <person name="Marty A.J."/>
            <person name="Carmen J.C."/>
            <person name="Chen Z."/>
            <person name="Ding L."/>
            <person name="Gujja S."/>
            <person name="Magrini V."/>
            <person name="Misas E."/>
            <person name="Mitreva M."/>
            <person name="Priest M."/>
            <person name="Saif S."/>
            <person name="Whiston E.A."/>
            <person name="Young S."/>
            <person name="Zeng Q."/>
            <person name="Goldman W.E."/>
            <person name="Mardis E.R."/>
            <person name="Taylor J.W."/>
            <person name="McEwen J.G."/>
            <person name="Clay O.K."/>
            <person name="Klein B.S."/>
            <person name="Cuomo C.A."/>
        </authorList>
    </citation>
    <scope>NUCLEOTIDE SEQUENCE [LARGE SCALE GENOMIC DNA]</scope>
    <source>
        <strain evidence="3">UAMH 139</strain>
    </source>
</reference>
<proteinExistence type="predicted"/>
<dbReference type="InterPro" id="IPR057684">
    <property type="entry name" value="DUF7924"/>
</dbReference>
<organism evidence="2 3">
    <name type="scientific">Blastomyces silverae</name>
    <dbReference type="NCBI Taxonomy" id="2060906"/>
    <lineage>
        <taxon>Eukaryota</taxon>
        <taxon>Fungi</taxon>
        <taxon>Dikarya</taxon>
        <taxon>Ascomycota</taxon>
        <taxon>Pezizomycotina</taxon>
        <taxon>Eurotiomycetes</taxon>
        <taxon>Eurotiomycetidae</taxon>
        <taxon>Onygenales</taxon>
        <taxon>Ajellomycetaceae</taxon>
        <taxon>Blastomyces</taxon>
    </lineage>
</organism>
<evidence type="ECO:0000259" key="1">
    <source>
        <dbReference type="Pfam" id="PF25545"/>
    </source>
</evidence>
<evidence type="ECO:0000313" key="2">
    <source>
        <dbReference type="EMBL" id="KLJ09613.1"/>
    </source>
</evidence>
<keyword evidence="3" id="KW-1185">Reference proteome</keyword>
<dbReference type="Pfam" id="PF25545">
    <property type="entry name" value="DUF7924"/>
    <property type="match status" value="1"/>
</dbReference>
<dbReference type="Proteomes" id="UP000053573">
    <property type="component" value="Unassembled WGS sequence"/>
</dbReference>
<feature type="domain" description="DUF7924" evidence="1">
    <location>
        <begin position="2"/>
        <end position="53"/>
    </location>
</feature>
<comment type="caution">
    <text evidence="2">The sequence shown here is derived from an EMBL/GenBank/DDBJ whole genome shotgun (WGS) entry which is preliminary data.</text>
</comment>
<protein>
    <recommendedName>
        <fullName evidence="1">DUF7924 domain-containing protein</fullName>
    </recommendedName>
</protein>
<dbReference type="AlphaFoldDB" id="A0A0H1BEP9"/>
<name>A0A0H1BEP9_9EURO</name>
<sequence length="102" mass="11273">MKHLKPLNESVKKGWDSAIPFYGPCSQPDYSVGFGRSAFADDQLEKLKPFVGEAIPPILPCLRGSTGKHLESQRKGFGTVELHWSQDAVDNENALKVMPFGK</sequence>
<gene>
    <name evidence="2" type="ORF">EMPG_14966</name>
</gene>
<dbReference type="EMBL" id="LDEV01002309">
    <property type="protein sequence ID" value="KLJ09613.1"/>
    <property type="molecule type" value="Genomic_DNA"/>
</dbReference>
<evidence type="ECO:0000313" key="3">
    <source>
        <dbReference type="Proteomes" id="UP000053573"/>
    </source>
</evidence>
<dbReference type="OrthoDB" id="5400850at2759"/>
<accession>A0A0H1BEP9</accession>
<dbReference type="STRING" id="2060906.A0A0H1BEP9"/>